<dbReference type="InterPro" id="IPR037117">
    <property type="entry name" value="Dihydroorotate_DH_ele_sf"/>
</dbReference>
<dbReference type="InterPro" id="IPR017927">
    <property type="entry name" value="FAD-bd_FR_type"/>
</dbReference>
<dbReference type="Gene3D" id="3.40.50.80">
    <property type="entry name" value="Nucleotide-binding domain of ferredoxin-NADP reductase (FNR) module"/>
    <property type="match status" value="1"/>
</dbReference>
<comment type="caution">
    <text evidence="11">Lacks conserved residue(s) required for the propagation of feature annotation.</text>
</comment>
<dbReference type="PANTHER" id="PTHR43513:SF3">
    <property type="entry name" value="DIHYDROOROTATE DEHYDROGENASE B (NAD(+)), ELECTRON TRANSFER SUBUNIT-RELATED"/>
    <property type="match status" value="1"/>
</dbReference>
<evidence type="ECO:0000256" key="13">
    <source>
        <dbReference type="PIRSR" id="PIRSR006816-2"/>
    </source>
</evidence>
<reference evidence="15 16" key="1">
    <citation type="submission" date="2018-06" db="EMBL/GenBank/DDBJ databases">
        <authorList>
            <consortium name="Pathogen Informatics"/>
            <person name="Doyle S."/>
        </authorList>
    </citation>
    <scope>NUCLEOTIDE SEQUENCE [LARGE SCALE GENOMIC DNA]</scope>
    <source>
        <strain evidence="15 16">NCTC13163</strain>
    </source>
</reference>
<dbReference type="InterPro" id="IPR050353">
    <property type="entry name" value="PyrK_electron_transfer"/>
</dbReference>
<proteinExistence type="inferred from homology"/>
<dbReference type="PANTHER" id="PTHR43513">
    <property type="entry name" value="DIHYDROOROTATE DEHYDROGENASE B (NAD(+)), ELECTRON TRANSFER SUBUNIT"/>
    <property type="match status" value="1"/>
</dbReference>
<feature type="binding site" evidence="11 12">
    <location>
        <begin position="45"/>
        <end position="48"/>
    </location>
    <ligand>
        <name>FAD</name>
        <dbReference type="ChEBI" id="CHEBI:57692"/>
    </ligand>
</feature>
<feature type="binding site" evidence="11 13">
    <location>
        <position position="214"/>
    </location>
    <ligand>
        <name>[2Fe-2S] cluster</name>
        <dbReference type="ChEBI" id="CHEBI:190135"/>
    </ligand>
</feature>
<evidence type="ECO:0000256" key="8">
    <source>
        <dbReference type="ARBA" id="ARBA00022982"/>
    </source>
</evidence>
<evidence type="ECO:0000256" key="2">
    <source>
        <dbReference type="ARBA" id="ARBA00022448"/>
    </source>
</evidence>
<keyword evidence="6 11" id="KW-0274">FAD</keyword>
<dbReference type="GO" id="GO:0050660">
    <property type="term" value="F:flavin adenine dinucleotide binding"/>
    <property type="evidence" value="ECO:0007669"/>
    <property type="project" value="InterPro"/>
</dbReference>
<dbReference type="GO" id="GO:0016491">
    <property type="term" value="F:oxidoreductase activity"/>
    <property type="evidence" value="ECO:0007669"/>
    <property type="project" value="InterPro"/>
</dbReference>
<dbReference type="CDD" id="cd06218">
    <property type="entry name" value="DHOD_e_trans"/>
    <property type="match status" value="1"/>
</dbReference>
<feature type="domain" description="FAD-binding FR-type" evidence="14">
    <location>
        <begin position="1"/>
        <end position="92"/>
    </location>
</feature>
<keyword evidence="8 11" id="KW-0249">Electron transport</keyword>
<comment type="cofactor">
    <cofactor evidence="11">
        <name>[2Fe-2S] cluster</name>
        <dbReference type="ChEBI" id="CHEBI:190135"/>
    </cofactor>
    <text evidence="11">Binds 1 [2Fe-2S] cluster per subunit.</text>
</comment>
<evidence type="ECO:0000256" key="9">
    <source>
        <dbReference type="ARBA" id="ARBA00023004"/>
    </source>
</evidence>
<dbReference type="Pfam" id="PF10418">
    <property type="entry name" value="DHODB_Fe-S_bind"/>
    <property type="match status" value="1"/>
</dbReference>
<dbReference type="InterPro" id="IPR019480">
    <property type="entry name" value="Dihydroorotate_DH_Fe-S-bd"/>
</dbReference>
<evidence type="ECO:0000256" key="4">
    <source>
        <dbReference type="ARBA" id="ARBA00022714"/>
    </source>
</evidence>
<evidence type="ECO:0000256" key="7">
    <source>
        <dbReference type="ARBA" id="ARBA00022975"/>
    </source>
</evidence>
<dbReference type="PIRSF" id="PIRSF006816">
    <property type="entry name" value="Cyc3_hyd_g"/>
    <property type="match status" value="1"/>
</dbReference>
<comment type="function">
    <text evidence="11">Responsible for channeling the electrons from the oxidation of dihydroorotate from the FMN redox center in the PyrD type B subunit to the ultimate electron acceptor NAD(+).</text>
</comment>
<keyword evidence="2 11" id="KW-0813">Transport</keyword>
<evidence type="ECO:0000256" key="10">
    <source>
        <dbReference type="ARBA" id="ARBA00023014"/>
    </source>
</evidence>
<dbReference type="EMBL" id="UGGP01000001">
    <property type="protein sequence ID" value="STO08527.1"/>
    <property type="molecule type" value="Genomic_DNA"/>
</dbReference>
<dbReference type="HAMAP" id="MF_01211">
    <property type="entry name" value="DHODB_Fe_S_bind"/>
    <property type="match status" value="1"/>
</dbReference>
<name>A0A377FUP1_9BACL</name>
<evidence type="ECO:0000256" key="12">
    <source>
        <dbReference type="PIRSR" id="PIRSR006816-1"/>
    </source>
</evidence>
<accession>A0A377FUP1</accession>
<feature type="binding site" evidence="11 13">
    <location>
        <position position="211"/>
    </location>
    <ligand>
        <name>[2Fe-2S] cluster</name>
        <dbReference type="ChEBI" id="CHEBI:190135"/>
    </ligand>
</feature>
<feature type="binding site" evidence="11 13">
    <location>
        <position position="226"/>
    </location>
    <ligand>
        <name>[2Fe-2S] cluster</name>
        <dbReference type="ChEBI" id="CHEBI:190135"/>
    </ligand>
</feature>
<dbReference type="GO" id="GO:0046872">
    <property type="term" value="F:metal ion binding"/>
    <property type="evidence" value="ECO:0007669"/>
    <property type="project" value="UniProtKB-KW"/>
</dbReference>
<comment type="pathway">
    <text evidence="11">Pyrimidine metabolism; UMP biosynthesis via de novo pathway; orotate from (S)-dihydroorotate (NAD(+) route): step 1/1.</text>
</comment>
<evidence type="ECO:0000256" key="11">
    <source>
        <dbReference type="HAMAP-Rule" id="MF_01211"/>
    </source>
</evidence>
<dbReference type="SUPFAM" id="SSF52343">
    <property type="entry name" value="Ferredoxin reductase-like, C-terminal NADP-linked domain"/>
    <property type="match status" value="1"/>
</dbReference>
<comment type="cofactor">
    <cofactor evidence="11 12">
        <name>FAD</name>
        <dbReference type="ChEBI" id="CHEBI:57692"/>
    </cofactor>
    <text evidence="11 12">Binds 1 FAD per subunit.</text>
</comment>
<dbReference type="InterPro" id="IPR023455">
    <property type="entry name" value="Dihydroorotate_DHASE_ETsu"/>
</dbReference>
<dbReference type="GO" id="GO:0051537">
    <property type="term" value="F:2 iron, 2 sulfur cluster binding"/>
    <property type="evidence" value="ECO:0007669"/>
    <property type="project" value="UniProtKB-KW"/>
</dbReference>
<evidence type="ECO:0000256" key="1">
    <source>
        <dbReference type="ARBA" id="ARBA00006422"/>
    </source>
</evidence>
<gene>
    <name evidence="11 15" type="primary">pyrK</name>
    <name evidence="15" type="ORF">NCTC13163_01899</name>
</gene>
<dbReference type="InterPro" id="IPR012165">
    <property type="entry name" value="Cyt_c3_hydrogenase_gsu"/>
</dbReference>
<dbReference type="Gene3D" id="2.40.30.10">
    <property type="entry name" value="Translation factors"/>
    <property type="match status" value="1"/>
</dbReference>
<dbReference type="PROSITE" id="PS51384">
    <property type="entry name" value="FAD_FR"/>
    <property type="match status" value="1"/>
</dbReference>
<comment type="subunit">
    <text evidence="11">Heterotetramer of 2 PyrK and 2 PyrD type B subunits.</text>
</comment>
<evidence type="ECO:0000313" key="16">
    <source>
        <dbReference type="Proteomes" id="UP000254060"/>
    </source>
</evidence>
<evidence type="ECO:0000259" key="14">
    <source>
        <dbReference type="PROSITE" id="PS51384"/>
    </source>
</evidence>
<keyword evidence="7 11" id="KW-0665">Pyrimidine biosynthesis</keyword>
<dbReference type="GO" id="GO:0044205">
    <property type="term" value="P:'de novo' UMP biosynthetic process"/>
    <property type="evidence" value="ECO:0007669"/>
    <property type="project" value="UniProtKB-UniRule"/>
</dbReference>
<dbReference type="Gene3D" id="2.10.240.10">
    <property type="entry name" value="Dihydroorotate dehydrogenase, electron transfer subunit"/>
    <property type="match status" value="1"/>
</dbReference>
<evidence type="ECO:0000256" key="3">
    <source>
        <dbReference type="ARBA" id="ARBA00022630"/>
    </source>
</evidence>
<dbReference type="Proteomes" id="UP000254060">
    <property type="component" value="Unassembled WGS sequence"/>
</dbReference>
<comment type="cofactor">
    <cofactor evidence="13">
        <name>[2Fe-2S] cluster</name>
        <dbReference type="ChEBI" id="CHEBI:190135"/>
    </cofactor>
    <text evidence="13">Binds 1 [2Fe-2S] cluster per subunit.</text>
</comment>
<dbReference type="OrthoDB" id="9778346at2"/>
<keyword evidence="4 11" id="KW-0001">2Fe-2S</keyword>
<dbReference type="RefSeq" id="WP_029335435.1">
    <property type="nucleotide sequence ID" value="NZ_UGGP01000001.1"/>
</dbReference>
<keyword evidence="3 11" id="KW-0285">Flavoprotein</keyword>
<dbReference type="GO" id="GO:0009055">
    <property type="term" value="F:electron transfer activity"/>
    <property type="evidence" value="ECO:0007669"/>
    <property type="project" value="UniProtKB-UniRule"/>
</dbReference>
<keyword evidence="5 11" id="KW-0479">Metal-binding</keyword>
<organism evidence="15 16">
    <name type="scientific">Exiguobacterium aurantiacum</name>
    <dbReference type="NCBI Taxonomy" id="33987"/>
    <lineage>
        <taxon>Bacteria</taxon>
        <taxon>Bacillati</taxon>
        <taxon>Bacillota</taxon>
        <taxon>Bacilli</taxon>
        <taxon>Bacillales</taxon>
        <taxon>Bacillales Family XII. Incertae Sedis</taxon>
        <taxon>Exiguobacterium</taxon>
    </lineage>
</organism>
<keyword evidence="9 11" id="KW-0408">Iron</keyword>
<dbReference type="UniPathway" id="UPA00070">
    <property type="reaction ID" value="UER00945"/>
</dbReference>
<dbReference type="AlphaFoldDB" id="A0A377FUP1"/>
<dbReference type="InterPro" id="IPR017938">
    <property type="entry name" value="Riboflavin_synthase-like_b-brl"/>
</dbReference>
<dbReference type="InterPro" id="IPR039261">
    <property type="entry name" value="FNR_nucleotide-bd"/>
</dbReference>
<evidence type="ECO:0000313" key="15">
    <source>
        <dbReference type="EMBL" id="STO08527.1"/>
    </source>
</evidence>
<dbReference type="SUPFAM" id="SSF63380">
    <property type="entry name" value="Riboflavin synthase domain-like"/>
    <property type="match status" value="1"/>
</dbReference>
<evidence type="ECO:0000256" key="6">
    <source>
        <dbReference type="ARBA" id="ARBA00022827"/>
    </source>
</evidence>
<keyword evidence="10 11" id="KW-0411">Iron-sulfur</keyword>
<sequence>MRQFATVLSNHPIAKGAMEMKVSVDTNEIAPGTFFHVKTSELLRRPLSVANVEGNVVTFLYKVIGAGTTDLAARRAGDKLDVLGPLGNGFPLQQAGKRVVLVGGGIGVPPLYYTRRMLAAREIETVAILGFDTKASIFYEDAFCELGETIITTVDGTYGEKGFVTGPLAQVDADVLFSCGPEPMLKAVAASHIEERYISIENRMGCGIGACFACVCQAPDGYVKVCSDGPVFRAEEVTL</sequence>
<feature type="binding site" evidence="11 13">
    <location>
        <position position="206"/>
    </location>
    <ligand>
        <name>[2Fe-2S] cluster</name>
        <dbReference type="ChEBI" id="CHEBI:190135"/>
    </ligand>
</feature>
<feature type="binding site" evidence="11 12">
    <location>
        <begin position="67"/>
        <end position="68"/>
    </location>
    <ligand>
        <name>FAD</name>
        <dbReference type="ChEBI" id="CHEBI:57692"/>
    </ligand>
</feature>
<evidence type="ECO:0000256" key="5">
    <source>
        <dbReference type="ARBA" id="ARBA00022723"/>
    </source>
</evidence>
<protein>
    <recommendedName>
        <fullName evidence="11">Dihydroorotate dehydrogenase B (NAD(+)), electron transfer subunit</fullName>
    </recommendedName>
    <alternativeName>
        <fullName evidence="11">Dihydroorotate oxidase B, electron transfer subunit</fullName>
    </alternativeName>
</protein>
<dbReference type="STRING" id="1397694.GCA_000702585_02393"/>
<comment type="similarity">
    <text evidence="1 11">Belongs to the PyrK family.</text>
</comment>